<dbReference type="GO" id="GO:0006397">
    <property type="term" value="P:mRNA processing"/>
    <property type="evidence" value="ECO:0007669"/>
    <property type="project" value="UniProtKB-KW"/>
</dbReference>
<keyword evidence="5" id="KW-0943">RNA-mediated gene silencing</keyword>
<dbReference type="Proteomes" id="UP001293593">
    <property type="component" value="Unassembled WGS sequence"/>
</dbReference>
<feature type="region of interest" description="Disordered" evidence="7">
    <location>
        <begin position="847"/>
        <end position="1017"/>
    </location>
</feature>
<evidence type="ECO:0000259" key="8">
    <source>
        <dbReference type="PROSITE" id="PS50128"/>
    </source>
</evidence>
<feature type="compositionally biased region" description="Polar residues" evidence="7">
    <location>
        <begin position="852"/>
        <end position="866"/>
    </location>
</feature>
<comment type="subcellular location">
    <subcellularLocation>
        <location evidence="1">Nucleus</location>
    </subcellularLocation>
</comment>
<feature type="region of interest" description="Disordered" evidence="7">
    <location>
        <begin position="478"/>
        <end position="508"/>
    </location>
</feature>
<dbReference type="PANTHER" id="PTHR13384:SF19">
    <property type="entry name" value="G PATCH DOMAIN-CONTAINING PROTEIN 1"/>
    <property type="match status" value="1"/>
</dbReference>
<dbReference type="InterPro" id="IPR035967">
    <property type="entry name" value="SWAP/Surp_sf"/>
</dbReference>
<dbReference type="GO" id="GO:0003723">
    <property type="term" value="F:RNA binding"/>
    <property type="evidence" value="ECO:0007669"/>
    <property type="project" value="UniProtKB-KW"/>
</dbReference>
<keyword evidence="6" id="KW-0539">Nucleus</keyword>
<evidence type="ECO:0000313" key="10">
    <source>
        <dbReference type="EMBL" id="KAK4257303.1"/>
    </source>
</evidence>
<accession>A0AAE1MCC8</accession>
<evidence type="ECO:0000256" key="5">
    <source>
        <dbReference type="ARBA" id="ARBA00023158"/>
    </source>
</evidence>
<dbReference type="PROSITE" id="PS50128">
    <property type="entry name" value="SURP"/>
    <property type="match status" value="1"/>
</dbReference>
<feature type="region of interest" description="Disordered" evidence="7">
    <location>
        <begin position="742"/>
        <end position="761"/>
    </location>
</feature>
<dbReference type="Pfam" id="PF01805">
    <property type="entry name" value="Surp"/>
    <property type="match status" value="1"/>
</dbReference>
<evidence type="ECO:0000256" key="6">
    <source>
        <dbReference type="ARBA" id="ARBA00023242"/>
    </source>
</evidence>
<dbReference type="Pfam" id="PF07713">
    <property type="entry name" value="DUF1604"/>
    <property type="match status" value="1"/>
</dbReference>
<dbReference type="PANTHER" id="PTHR13384">
    <property type="entry name" value="G PATCH DOMAIN-CONTAINING PROTEIN 1"/>
    <property type="match status" value="1"/>
</dbReference>
<name>A0AAE1MCC8_9FABA</name>
<keyword evidence="2" id="KW-0341">Growth regulation</keyword>
<dbReference type="GO" id="GO:0005634">
    <property type="term" value="C:nucleus"/>
    <property type="evidence" value="ECO:0007669"/>
    <property type="project" value="UniProtKB-SubCell"/>
</dbReference>
<feature type="region of interest" description="Disordered" evidence="7">
    <location>
        <begin position="790"/>
        <end position="831"/>
    </location>
</feature>
<evidence type="ECO:0000256" key="7">
    <source>
        <dbReference type="SAM" id="MobiDB-lite"/>
    </source>
</evidence>
<comment type="caution">
    <text evidence="10">The sequence shown here is derived from an EMBL/GenBank/DDBJ whole genome shotgun (WGS) entry which is preliminary data.</text>
</comment>
<feature type="compositionally biased region" description="Polar residues" evidence="7">
    <location>
        <begin position="813"/>
        <end position="831"/>
    </location>
</feature>
<dbReference type="SMART" id="SM00648">
    <property type="entry name" value="SWAP"/>
    <property type="match status" value="1"/>
</dbReference>
<keyword evidence="11" id="KW-1185">Reference proteome</keyword>
<gene>
    <name evidence="10" type="ORF">QN277_006907</name>
</gene>
<dbReference type="AlphaFoldDB" id="A0AAE1MCC8"/>
<evidence type="ECO:0000256" key="1">
    <source>
        <dbReference type="ARBA" id="ARBA00004123"/>
    </source>
</evidence>
<feature type="compositionally biased region" description="Basic and acidic residues" evidence="7">
    <location>
        <begin position="871"/>
        <end position="911"/>
    </location>
</feature>
<sequence length="1017" mass="114194">MESDDDDYVFFGTPIEREEEITSRKKKAVAEASGHLRTLPVWKQEVRDEEGRRRFHGAFTGGFSAGYYNTAGSKEGWAPQSFTSSRKNRAGVKQQSILNFLDDDEKAELEGQFLGTSSQFDTFGFTAAEIARKQAEKEQQKRPSIIPGPAPDELVLPATESVGVKLLLKMGWRRGRSIKDSHESALYDARRKARRAFLAFSMDDPEVQTTDSEPMKADAHNLLEQTANDDLSFSKSTPVYILNPKQDLYGLGFDPYKNAPEFREKKRLRTSSKSGSGYGKGFSMKDSLFGSKSGKVAPGFGIGALEELDDEDVDVFAGHEYEDAYFHEVEEPSKLEEKKKVNQKNLGNLPGFRVASNSDCQMERFEVPVIPKDFVPCHTFSGPLEMNRRHYDVPPPEVPPPEDVNLKILIEGVANLVARCGKLFEDLSREKNQSNPLFNFLSGGAGHDYYARKLWEARQKRNDQIKQPLDGRGLSAAGAQKLTAENRGQILGEKPLERSSQDPTPPVASNVQLQFNLTDTFTKPASFNELPELEKPFKDDPAKQERFEMFLKEKYEGGLRSTSSSLAGNMSEAARARERLDFEAAADAIQKGKCGKGSKLSNPSFVDFASAGSLQFTSGGVEPKKDLQTEDSLAKKIQPKREEFQWRPSPLLCKRFDLIDPYMGKPPPAPRIRSKIDSLIFTSDSVKDARIEEPVNAKKNISCVPQFENDDATKKVAKDETEVEVEVENVERPVDLYKAIFSDDSDDEGEESNVIKEDNQEKKAEVANTALSRLIAGDFLESLGKELGLEVPPDMPYPAPKSRDPGPLKETCNENTRNDIPNIRSNGEVSLNQHAQDYAVGISERGYGNMLESGSSKAKGSNTAEGMSSKFIRETDDRDGSSSSEEERIRKRTAHECKSNMFHGEKDDGRKIKAPSTRRHDYSGSSSSEEERSRKHSKHRRLKRRHDSGSDSSSDDDPDSYRSRSKRKNKGSSREKGRSRKHSKHHDRRNRDSPSRSSRHKKEKDHADDRREKKRRE</sequence>
<feature type="domain" description="SURP motif" evidence="8">
    <location>
        <begin position="409"/>
        <end position="453"/>
    </location>
</feature>
<reference evidence="10" key="1">
    <citation type="submission" date="2023-10" db="EMBL/GenBank/DDBJ databases">
        <title>Chromosome-level genome of the transformable northern wattle, Acacia crassicarpa.</title>
        <authorList>
            <person name="Massaro I."/>
            <person name="Sinha N.R."/>
            <person name="Poethig S."/>
            <person name="Leichty A.R."/>
        </authorList>
    </citation>
    <scope>NUCLEOTIDE SEQUENCE</scope>
    <source>
        <strain evidence="10">Acra3RX</strain>
        <tissue evidence="10">Leaf</tissue>
    </source>
</reference>
<organism evidence="10 11">
    <name type="scientific">Acacia crassicarpa</name>
    <name type="common">northern wattle</name>
    <dbReference type="NCBI Taxonomy" id="499986"/>
    <lineage>
        <taxon>Eukaryota</taxon>
        <taxon>Viridiplantae</taxon>
        <taxon>Streptophyta</taxon>
        <taxon>Embryophyta</taxon>
        <taxon>Tracheophyta</taxon>
        <taxon>Spermatophyta</taxon>
        <taxon>Magnoliopsida</taxon>
        <taxon>eudicotyledons</taxon>
        <taxon>Gunneridae</taxon>
        <taxon>Pentapetalae</taxon>
        <taxon>rosids</taxon>
        <taxon>fabids</taxon>
        <taxon>Fabales</taxon>
        <taxon>Fabaceae</taxon>
        <taxon>Caesalpinioideae</taxon>
        <taxon>mimosoid clade</taxon>
        <taxon>Acacieae</taxon>
        <taxon>Acacia</taxon>
    </lineage>
</organism>
<evidence type="ECO:0000259" key="9">
    <source>
        <dbReference type="PROSITE" id="PS50174"/>
    </source>
</evidence>
<protein>
    <recommendedName>
        <fullName evidence="12">SURP motif domain-containing protein</fullName>
    </recommendedName>
</protein>
<dbReference type="FunFam" id="1.10.10.790:FF:000012">
    <property type="entry name" value="G patch domain-containing protein TGH"/>
    <property type="match status" value="1"/>
</dbReference>
<feature type="compositionally biased region" description="Basic residues" evidence="7">
    <location>
        <begin position="963"/>
        <end position="988"/>
    </location>
</feature>
<evidence type="ECO:0000256" key="2">
    <source>
        <dbReference type="ARBA" id="ARBA00022604"/>
    </source>
</evidence>
<feature type="domain" description="G-patch" evidence="9">
    <location>
        <begin position="159"/>
        <end position="178"/>
    </location>
</feature>
<dbReference type="Gene3D" id="1.10.10.790">
    <property type="entry name" value="Surp module"/>
    <property type="match status" value="1"/>
</dbReference>
<keyword evidence="3" id="KW-0507">mRNA processing</keyword>
<dbReference type="EMBL" id="JAWXYG010000012">
    <property type="protein sequence ID" value="KAK4257303.1"/>
    <property type="molecule type" value="Genomic_DNA"/>
</dbReference>
<dbReference type="Pfam" id="PF26093">
    <property type="entry name" value="HTH_TGH"/>
    <property type="match status" value="1"/>
</dbReference>
<dbReference type="InterPro" id="IPR000467">
    <property type="entry name" value="G_patch_dom"/>
</dbReference>
<keyword evidence="4" id="KW-0694">RNA-binding</keyword>
<evidence type="ECO:0000256" key="4">
    <source>
        <dbReference type="ARBA" id="ARBA00022884"/>
    </source>
</evidence>
<evidence type="ECO:0000313" key="11">
    <source>
        <dbReference type="Proteomes" id="UP001293593"/>
    </source>
</evidence>
<dbReference type="PROSITE" id="PS50174">
    <property type="entry name" value="G_PATCH"/>
    <property type="match status" value="1"/>
</dbReference>
<dbReference type="InterPro" id="IPR011666">
    <property type="entry name" value="DUF1604"/>
</dbReference>
<dbReference type="SUPFAM" id="SSF109905">
    <property type="entry name" value="Surp module (SWAP domain)"/>
    <property type="match status" value="1"/>
</dbReference>
<dbReference type="InterPro" id="IPR000061">
    <property type="entry name" value="Surp"/>
</dbReference>
<evidence type="ECO:0008006" key="12">
    <source>
        <dbReference type="Google" id="ProtNLM"/>
    </source>
</evidence>
<proteinExistence type="predicted"/>
<feature type="compositionally biased region" description="Basic residues" evidence="7">
    <location>
        <begin position="934"/>
        <end position="946"/>
    </location>
</feature>
<evidence type="ECO:0000256" key="3">
    <source>
        <dbReference type="ARBA" id="ARBA00022664"/>
    </source>
</evidence>
<dbReference type="GO" id="GO:0031047">
    <property type="term" value="P:regulatory ncRNA-mediated gene silencing"/>
    <property type="evidence" value="ECO:0007669"/>
    <property type="project" value="UniProtKB-KW"/>
</dbReference>